<feature type="compositionally biased region" description="Low complexity" evidence="1">
    <location>
        <begin position="91"/>
        <end position="101"/>
    </location>
</feature>
<feature type="region of interest" description="Disordered" evidence="1">
    <location>
        <begin position="1"/>
        <end position="110"/>
    </location>
</feature>
<feature type="compositionally biased region" description="Polar residues" evidence="1">
    <location>
        <begin position="73"/>
        <end position="90"/>
    </location>
</feature>
<protein>
    <submittedName>
        <fullName evidence="2">Uncharacterized protein</fullName>
    </submittedName>
</protein>
<dbReference type="Proteomes" id="UP001630127">
    <property type="component" value="Unassembled WGS sequence"/>
</dbReference>
<feature type="compositionally biased region" description="Acidic residues" evidence="1">
    <location>
        <begin position="60"/>
        <end position="72"/>
    </location>
</feature>
<accession>A0ABD2Z9K8</accession>
<name>A0ABD2Z9K8_9GENT</name>
<dbReference type="AlphaFoldDB" id="A0ABD2Z9K8"/>
<reference evidence="2 3" key="1">
    <citation type="submission" date="2024-11" db="EMBL/GenBank/DDBJ databases">
        <title>A near-complete genome assembly of Cinchona calisaya.</title>
        <authorList>
            <person name="Lian D.C."/>
            <person name="Zhao X.W."/>
            <person name="Wei L."/>
        </authorList>
    </citation>
    <scope>NUCLEOTIDE SEQUENCE [LARGE SCALE GENOMIC DNA]</scope>
    <source>
        <tissue evidence="2">Nenye</tissue>
    </source>
</reference>
<proteinExistence type="predicted"/>
<comment type="caution">
    <text evidence="2">The sequence shown here is derived from an EMBL/GenBank/DDBJ whole genome shotgun (WGS) entry which is preliminary data.</text>
</comment>
<keyword evidence="3" id="KW-1185">Reference proteome</keyword>
<dbReference type="PANTHER" id="PTHR35167">
    <property type="entry name" value="OS05G0216466 PROTEIN"/>
    <property type="match status" value="1"/>
</dbReference>
<feature type="compositionally biased region" description="Polar residues" evidence="1">
    <location>
        <begin position="35"/>
        <end position="51"/>
    </location>
</feature>
<dbReference type="PANTHER" id="PTHR35167:SF3">
    <property type="entry name" value="OS05G0216466 PROTEIN"/>
    <property type="match status" value="1"/>
</dbReference>
<evidence type="ECO:0000256" key="1">
    <source>
        <dbReference type="SAM" id="MobiDB-lite"/>
    </source>
</evidence>
<sequence>MTKSASQTQTRRRRRGAHVGSRLTEPEFDAALQLIQLSGDSSSAENTNKFGSTFPRRDDDDVDIDQEEEEESVANTTGSTADEISSTTLRNNNNNNNNNNNIVDENLDDEACPPRQRKFRSIRDIYIHTRPLIKKPADAYFWSYEGGDWNVGLWEMEVRLIEIFQEDSRVFLNEDGIIGWLIISKNSDL</sequence>
<gene>
    <name evidence="2" type="ORF">ACH5RR_022491</name>
</gene>
<organism evidence="2 3">
    <name type="scientific">Cinchona calisaya</name>
    <dbReference type="NCBI Taxonomy" id="153742"/>
    <lineage>
        <taxon>Eukaryota</taxon>
        <taxon>Viridiplantae</taxon>
        <taxon>Streptophyta</taxon>
        <taxon>Embryophyta</taxon>
        <taxon>Tracheophyta</taxon>
        <taxon>Spermatophyta</taxon>
        <taxon>Magnoliopsida</taxon>
        <taxon>eudicotyledons</taxon>
        <taxon>Gunneridae</taxon>
        <taxon>Pentapetalae</taxon>
        <taxon>asterids</taxon>
        <taxon>lamiids</taxon>
        <taxon>Gentianales</taxon>
        <taxon>Rubiaceae</taxon>
        <taxon>Cinchonoideae</taxon>
        <taxon>Cinchoneae</taxon>
        <taxon>Cinchona</taxon>
    </lineage>
</organism>
<dbReference type="EMBL" id="JBJUIK010000010">
    <property type="protein sequence ID" value="KAL3515589.1"/>
    <property type="molecule type" value="Genomic_DNA"/>
</dbReference>
<evidence type="ECO:0000313" key="3">
    <source>
        <dbReference type="Proteomes" id="UP001630127"/>
    </source>
</evidence>
<evidence type="ECO:0000313" key="2">
    <source>
        <dbReference type="EMBL" id="KAL3515589.1"/>
    </source>
</evidence>